<comment type="catalytic activity">
    <reaction evidence="7">
        <text>UDP-N-acetyl-alpha-D-muramoyl-L-alanyl-D-glutamate + meso-2,6-diaminopimelate + ATP = UDP-N-acetyl-alpha-D-muramoyl-L-alanyl-gamma-D-glutamyl-meso-2,6-diaminopimelate + ADP + phosphate + H(+)</text>
        <dbReference type="Rhea" id="RHEA:23676"/>
        <dbReference type="ChEBI" id="CHEBI:15378"/>
        <dbReference type="ChEBI" id="CHEBI:30616"/>
        <dbReference type="ChEBI" id="CHEBI:43474"/>
        <dbReference type="ChEBI" id="CHEBI:57791"/>
        <dbReference type="ChEBI" id="CHEBI:83900"/>
        <dbReference type="ChEBI" id="CHEBI:83905"/>
        <dbReference type="ChEBI" id="CHEBI:456216"/>
        <dbReference type="EC" id="6.3.2.13"/>
    </reaction>
</comment>
<dbReference type="InterPro" id="IPR036565">
    <property type="entry name" value="Mur-like_cat_sf"/>
</dbReference>
<keyword evidence="7" id="KW-0547">Nucleotide-binding</keyword>
<evidence type="ECO:0000256" key="5">
    <source>
        <dbReference type="ARBA" id="ARBA00023306"/>
    </source>
</evidence>
<comment type="subcellular location">
    <subcellularLocation>
        <location evidence="7 8">Cytoplasm</location>
    </subcellularLocation>
</comment>
<organism evidence="12 13">
    <name type="scientific">Pannonibacter tanglangensis</name>
    <dbReference type="NCBI Taxonomy" id="2750084"/>
    <lineage>
        <taxon>Bacteria</taxon>
        <taxon>Pseudomonadati</taxon>
        <taxon>Pseudomonadota</taxon>
        <taxon>Alphaproteobacteria</taxon>
        <taxon>Hyphomicrobiales</taxon>
        <taxon>Stappiaceae</taxon>
        <taxon>Pannonibacter</taxon>
    </lineage>
</organism>
<feature type="binding site" evidence="7">
    <location>
        <begin position="153"/>
        <end position="154"/>
    </location>
    <ligand>
        <name>UDP-N-acetyl-alpha-D-muramoyl-L-alanyl-D-glutamate</name>
        <dbReference type="ChEBI" id="CHEBI:83900"/>
    </ligand>
</feature>
<sequence>MHLSSLMADLPGPAVSTDLTITGLTSDSRAARPGFLFVALAGVKVHGARFARTALEQGAVAVLTDAAGAGMLAADGVTAPVLVSDNPRRTLALMAARFHAPQPATMVAVTGTAGKTSVAHFVRQIFEHCGHAAASLGTIGTITSNGKTYGGLTTPDPVTLHQDLARLAGDGITHAAMEASSHGLDQYRLDGVQLAAAGFTNLGRDHMDYHATMEDYLAAKMRLFTEVLPSGGTVVADPVEPYADRVIATCRARGLRVLTVGERGEDLRLTGLRHSGFSQVLTVATARGDYKVSLPLAGRFQVSNALIAAGLAIAAGEQTGAVMRSLEDLKGAPGRLELIGRKANGALAFVDYAHKPDALDNALAALRPFTQGRLVCVVGAGGDRDPGKRPMMGAVAARRADVVVITDDNPRSEDPALIRKAMLEGAPGALEIGDRQQAIETAVSLLEAGDVLCVAGKGHETGQIVGDRVLPFSDHDAVRAALGMGDKA</sequence>
<keyword evidence="7 12" id="KW-0436">Ligase</keyword>
<dbReference type="NCBIfam" id="TIGR01085">
    <property type="entry name" value="murE"/>
    <property type="match status" value="1"/>
</dbReference>
<dbReference type="InterPro" id="IPR035911">
    <property type="entry name" value="MurE/MurF_N"/>
</dbReference>
<comment type="similarity">
    <text evidence="1 7">Belongs to the MurCDEF family. MurE subfamily.</text>
</comment>
<dbReference type="PANTHER" id="PTHR23135:SF4">
    <property type="entry name" value="UDP-N-ACETYLMURAMOYL-L-ALANYL-D-GLUTAMATE--2,6-DIAMINOPIMELATE LIGASE MURE HOMOLOG, CHLOROPLASTIC"/>
    <property type="match status" value="1"/>
</dbReference>
<dbReference type="Pfam" id="PF02875">
    <property type="entry name" value="Mur_ligase_C"/>
    <property type="match status" value="1"/>
</dbReference>
<dbReference type="RefSeq" id="WP_161675213.1">
    <property type="nucleotide sequence ID" value="NZ_JAABLP010000002.1"/>
</dbReference>
<keyword evidence="2 7" id="KW-0132">Cell division</keyword>
<comment type="caution">
    <text evidence="12">The sequence shown here is derived from an EMBL/GenBank/DDBJ whole genome shotgun (WGS) entry which is preliminary data.</text>
</comment>
<dbReference type="Proteomes" id="UP000541347">
    <property type="component" value="Unassembled WGS sequence"/>
</dbReference>
<feature type="domain" description="Mur ligase central" evidence="11">
    <location>
        <begin position="109"/>
        <end position="312"/>
    </location>
</feature>
<keyword evidence="3 7" id="KW-0133">Cell shape</keyword>
<evidence type="ECO:0000256" key="7">
    <source>
        <dbReference type="HAMAP-Rule" id="MF_00208"/>
    </source>
</evidence>
<dbReference type="Gene3D" id="3.40.1190.10">
    <property type="entry name" value="Mur-like, catalytic domain"/>
    <property type="match status" value="1"/>
</dbReference>
<keyword evidence="7" id="KW-0963">Cytoplasm</keyword>
<dbReference type="HAMAP" id="MF_00208">
    <property type="entry name" value="MurE"/>
    <property type="match status" value="1"/>
</dbReference>
<feature type="domain" description="Mur ligase C-terminal" evidence="10">
    <location>
        <begin position="334"/>
        <end position="458"/>
    </location>
</feature>
<dbReference type="InterPro" id="IPR013221">
    <property type="entry name" value="Mur_ligase_cen"/>
</dbReference>
<proteinExistence type="inferred from homology"/>
<dbReference type="EC" id="6.3.2.13" evidence="7"/>
<dbReference type="InterPro" id="IPR036615">
    <property type="entry name" value="Mur_ligase_C_dom_sf"/>
</dbReference>
<comment type="function">
    <text evidence="7">Catalyzes the addition of meso-diaminopimelic acid to the nucleotide precursor UDP-N-acetylmuramoyl-L-alanyl-D-glutamate (UMAG) in the biosynthesis of bacterial cell-wall peptidoglycan.</text>
</comment>
<comment type="cofactor">
    <cofactor evidence="7">
        <name>Mg(2+)</name>
        <dbReference type="ChEBI" id="CHEBI:18420"/>
    </cofactor>
</comment>
<keyword evidence="7" id="KW-0460">Magnesium</keyword>
<evidence type="ECO:0000256" key="6">
    <source>
        <dbReference type="ARBA" id="ARBA00023316"/>
    </source>
</evidence>
<feature type="binding site" evidence="7">
    <location>
        <position position="28"/>
    </location>
    <ligand>
        <name>UDP-N-acetyl-alpha-D-muramoyl-L-alanyl-D-glutamate</name>
        <dbReference type="ChEBI" id="CHEBI:83900"/>
    </ligand>
</feature>
<comment type="PTM">
    <text evidence="7">Carboxylation is probably crucial for Mg(2+) binding and, consequently, for the gamma-phosphate positioning of ATP.</text>
</comment>
<dbReference type="GO" id="GO:0008765">
    <property type="term" value="F:UDP-N-acetylmuramoylalanyl-D-glutamate-2,6-diaminopimelate ligase activity"/>
    <property type="evidence" value="ECO:0007669"/>
    <property type="project" value="UniProtKB-EC"/>
</dbReference>
<evidence type="ECO:0000259" key="11">
    <source>
        <dbReference type="Pfam" id="PF08245"/>
    </source>
</evidence>
<feature type="domain" description="Mur ligase N-terminal catalytic" evidence="9">
    <location>
        <begin position="20"/>
        <end position="98"/>
    </location>
</feature>
<evidence type="ECO:0000256" key="2">
    <source>
        <dbReference type="ARBA" id="ARBA00022618"/>
    </source>
</evidence>
<comment type="caution">
    <text evidence="7">Lacks conserved residue(s) required for the propagation of feature annotation.</text>
</comment>
<dbReference type="NCBIfam" id="NF001124">
    <property type="entry name" value="PRK00139.1-2"/>
    <property type="match status" value="1"/>
</dbReference>
<dbReference type="SUPFAM" id="SSF53244">
    <property type="entry name" value="MurD-like peptide ligases, peptide-binding domain"/>
    <property type="match status" value="1"/>
</dbReference>
<evidence type="ECO:0000256" key="3">
    <source>
        <dbReference type="ARBA" id="ARBA00022960"/>
    </source>
</evidence>
<keyword evidence="5 7" id="KW-0131">Cell cycle</keyword>
<protein>
    <recommendedName>
        <fullName evidence="7">UDP-N-acetylmuramoyl-L-alanyl-D-glutamate--2,6-diaminopimelate ligase</fullName>
        <ecNumber evidence="7">6.3.2.13</ecNumber>
    </recommendedName>
    <alternativeName>
        <fullName evidence="7">Meso-A2pm-adding enzyme</fullName>
    </alternativeName>
    <alternativeName>
        <fullName evidence="7">Meso-diaminopimelate-adding enzyme</fullName>
    </alternativeName>
    <alternativeName>
        <fullName evidence="7">UDP-MurNAc-L-Ala-D-Glu:meso-diaminopimelate ligase</fullName>
    </alternativeName>
    <alternativeName>
        <fullName evidence="7">UDP-MurNAc-tripeptide synthetase</fullName>
    </alternativeName>
    <alternativeName>
        <fullName evidence="7">UDP-N-acetylmuramyl-tripeptide synthetase</fullName>
    </alternativeName>
</protein>
<evidence type="ECO:0000313" key="13">
    <source>
        <dbReference type="Proteomes" id="UP000541347"/>
    </source>
</evidence>
<keyword evidence="6 7" id="KW-0961">Cell wall biogenesis/degradation</keyword>
<dbReference type="Gene3D" id="3.90.190.20">
    <property type="entry name" value="Mur ligase, C-terminal domain"/>
    <property type="match status" value="1"/>
</dbReference>
<evidence type="ECO:0000256" key="8">
    <source>
        <dbReference type="RuleBase" id="RU004135"/>
    </source>
</evidence>
<feature type="binding site" evidence="7">
    <location>
        <position position="460"/>
    </location>
    <ligand>
        <name>meso-2,6-diaminopimelate</name>
        <dbReference type="ChEBI" id="CHEBI:57791"/>
    </ligand>
</feature>
<keyword evidence="13" id="KW-1185">Reference proteome</keyword>
<evidence type="ECO:0000256" key="4">
    <source>
        <dbReference type="ARBA" id="ARBA00022984"/>
    </source>
</evidence>
<accession>A0ABW9ZHF4</accession>
<dbReference type="InterPro" id="IPR000713">
    <property type="entry name" value="Mur_ligase_N"/>
</dbReference>
<feature type="binding site" evidence="7">
    <location>
        <position position="188"/>
    </location>
    <ligand>
        <name>UDP-N-acetyl-alpha-D-muramoyl-L-alanyl-D-glutamate</name>
        <dbReference type="ChEBI" id="CHEBI:83900"/>
    </ligand>
</feature>
<dbReference type="NCBIfam" id="NF001126">
    <property type="entry name" value="PRK00139.1-4"/>
    <property type="match status" value="1"/>
</dbReference>
<feature type="binding site" evidence="7">
    <location>
        <position position="456"/>
    </location>
    <ligand>
        <name>meso-2,6-diaminopimelate</name>
        <dbReference type="ChEBI" id="CHEBI:57791"/>
    </ligand>
</feature>
<dbReference type="SUPFAM" id="SSF63418">
    <property type="entry name" value="MurE/MurF N-terminal domain"/>
    <property type="match status" value="1"/>
</dbReference>
<feature type="short sequence motif" description="Meso-diaminopimelate recognition motif" evidence="7">
    <location>
        <begin position="408"/>
        <end position="411"/>
    </location>
</feature>
<feature type="binding site" evidence="7">
    <location>
        <begin position="408"/>
        <end position="411"/>
    </location>
    <ligand>
        <name>meso-2,6-diaminopimelate</name>
        <dbReference type="ChEBI" id="CHEBI:57791"/>
    </ligand>
</feature>
<dbReference type="Gene3D" id="3.40.1390.10">
    <property type="entry name" value="MurE/MurF, N-terminal domain"/>
    <property type="match status" value="1"/>
</dbReference>
<evidence type="ECO:0000259" key="9">
    <source>
        <dbReference type="Pfam" id="PF01225"/>
    </source>
</evidence>
<feature type="binding site" evidence="7">
    <location>
        <position position="186"/>
    </location>
    <ligand>
        <name>UDP-N-acetyl-alpha-D-muramoyl-L-alanyl-D-glutamate</name>
        <dbReference type="ChEBI" id="CHEBI:83900"/>
    </ligand>
</feature>
<dbReference type="InterPro" id="IPR005761">
    <property type="entry name" value="UDP-N-AcMur-Glu-dNH2Pim_ligase"/>
</dbReference>
<reference evidence="12 13" key="1">
    <citation type="submission" date="2020-01" db="EMBL/GenBank/DDBJ databases">
        <authorList>
            <person name="Peng S.Y."/>
            <person name="Li J."/>
            <person name="Wang M."/>
            <person name="Wang L."/>
            <person name="Wang C.Q."/>
            <person name="Wang J.R."/>
        </authorList>
    </citation>
    <scope>NUCLEOTIDE SEQUENCE [LARGE SCALE GENOMIC DNA]</scope>
    <source>
        <strain evidence="12 13">XCT-34</strain>
    </source>
</reference>
<dbReference type="PANTHER" id="PTHR23135">
    <property type="entry name" value="MUR LIGASE FAMILY MEMBER"/>
    <property type="match status" value="1"/>
</dbReference>
<feature type="modified residue" description="N6-carboxylysine" evidence="7">
    <location>
        <position position="220"/>
    </location>
</feature>
<dbReference type="Pfam" id="PF08245">
    <property type="entry name" value="Mur_ligase_M"/>
    <property type="match status" value="1"/>
</dbReference>
<evidence type="ECO:0000313" key="12">
    <source>
        <dbReference type="EMBL" id="NBN63367.1"/>
    </source>
</evidence>
<name>A0ABW9ZHF4_9HYPH</name>
<evidence type="ECO:0000256" key="1">
    <source>
        <dbReference type="ARBA" id="ARBA00005898"/>
    </source>
</evidence>
<dbReference type="SUPFAM" id="SSF53623">
    <property type="entry name" value="MurD-like peptide ligases, catalytic domain"/>
    <property type="match status" value="1"/>
</dbReference>
<evidence type="ECO:0000259" key="10">
    <source>
        <dbReference type="Pfam" id="PF02875"/>
    </source>
</evidence>
<dbReference type="InterPro" id="IPR004101">
    <property type="entry name" value="Mur_ligase_C"/>
</dbReference>
<comment type="pathway">
    <text evidence="7 8">Cell wall biogenesis; peptidoglycan biosynthesis.</text>
</comment>
<gene>
    <name evidence="7" type="primary">murE</name>
    <name evidence="12" type="ORF">GWI71_06710</name>
</gene>
<feature type="binding site" evidence="7">
    <location>
        <position position="384"/>
    </location>
    <ligand>
        <name>meso-2,6-diaminopimelate</name>
        <dbReference type="ChEBI" id="CHEBI:57791"/>
    </ligand>
</feature>
<feature type="binding site" evidence="7">
    <location>
        <position position="180"/>
    </location>
    <ligand>
        <name>UDP-N-acetyl-alpha-D-muramoyl-L-alanyl-D-glutamate</name>
        <dbReference type="ChEBI" id="CHEBI:83900"/>
    </ligand>
</feature>
<keyword evidence="7" id="KW-0067">ATP-binding</keyword>
<keyword evidence="4 7" id="KW-0573">Peptidoglycan synthesis</keyword>
<dbReference type="EMBL" id="JAABLP010000002">
    <property type="protein sequence ID" value="NBN63367.1"/>
    <property type="molecule type" value="Genomic_DNA"/>
</dbReference>
<dbReference type="Pfam" id="PF01225">
    <property type="entry name" value="Mur_ligase"/>
    <property type="match status" value="1"/>
</dbReference>
<feature type="binding site" evidence="7">
    <location>
        <begin position="111"/>
        <end position="117"/>
    </location>
    <ligand>
        <name>ATP</name>
        <dbReference type="ChEBI" id="CHEBI:30616"/>
    </ligand>
</feature>